<feature type="region of interest" description="Disordered" evidence="1">
    <location>
        <begin position="115"/>
        <end position="149"/>
    </location>
</feature>
<evidence type="ECO:0000313" key="2">
    <source>
        <dbReference type="EMBL" id="TNY20442.1"/>
    </source>
</evidence>
<feature type="region of interest" description="Disordered" evidence="1">
    <location>
        <begin position="1"/>
        <end position="103"/>
    </location>
</feature>
<dbReference type="OrthoDB" id="2322499at2759"/>
<evidence type="ECO:0000313" key="3">
    <source>
        <dbReference type="Proteomes" id="UP000311382"/>
    </source>
</evidence>
<feature type="region of interest" description="Disordered" evidence="1">
    <location>
        <begin position="335"/>
        <end position="380"/>
    </location>
</feature>
<keyword evidence="3" id="KW-1185">Reference proteome</keyword>
<reference evidence="2 3" key="1">
    <citation type="submission" date="2019-03" db="EMBL/GenBank/DDBJ databases">
        <title>Rhodosporidium diobovatum UCD-FST 08-225 genome sequencing, assembly, and annotation.</title>
        <authorList>
            <person name="Fakankun I.U."/>
            <person name="Fristensky B."/>
            <person name="Levin D.B."/>
        </authorList>
    </citation>
    <scope>NUCLEOTIDE SEQUENCE [LARGE SCALE GENOMIC DNA]</scope>
    <source>
        <strain evidence="2 3">UCD-FST 08-225</strain>
    </source>
</reference>
<feature type="compositionally biased region" description="Gly residues" evidence="1">
    <location>
        <begin position="39"/>
        <end position="48"/>
    </location>
</feature>
<organism evidence="2 3">
    <name type="scientific">Rhodotorula diobovata</name>
    <dbReference type="NCBI Taxonomy" id="5288"/>
    <lineage>
        <taxon>Eukaryota</taxon>
        <taxon>Fungi</taxon>
        <taxon>Dikarya</taxon>
        <taxon>Basidiomycota</taxon>
        <taxon>Pucciniomycotina</taxon>
        <taxon>Microbotryomycetes</taxon>
        <taxon>Sporidiobolales</taxon>
        <taxon>Sporidiobolaceae</taxon>
        <taxon>Rhodotorula</taxon>
    </lineage>
</organism>
<name>A0A5C5FW62_9BASI</name>
<accession>A0A5C5FW62</accession>
<comment type="caution">
    <text evidence="2">The sequence shown here is derived from an EMBL/GenBank/DDBJ whole genome shotgun (WGS) entry which is preliminary data.</text>
</comment>
<dbReference type="EMBL" id="SOZI01000067">
    <property type="protein sequence ID" value="TNY20442.1"/>
    <property type="molecule type" value="Genomic_DNA"/>
</dbReference>
<protein>
    <recommendedName>
        <fullName evidence="4">F-box domain-containing protein</fullName>
    </recommendedName>
</protein>
<dbReference type="AlphaFoldDB" id="A0A5C5FW62"/>
<proteinExistence type="predicted"/>
<feature type="compositionally biased region" description="Acidic residues" evidence="1">
    <location>
        <begin position="88"/>
        <end position="103"/>
    </location>
</feature>
<evidence type="ECO:0000256" key="1">
    <source>
        <dbReference type="SAM" id="MobiDB-lite"/>
    </source>
</evidence>
<evidence type="ECO:0008006" key="4">
    <source>
        <dbReference type="Google" id="ProtNLM"/>
    </source>
</evidence>
<sequence length="760" mass="83331">MPHSLRPASRPNYQTPKAFLELEAEYQRQERKHKAAASGKGGGGGRAGNGQAPKKRIKVARGSGPRDSGHGASGVDDEEDQLASSSDANDEDTAEEEEEDEDLDEKLLAMADQLNRAVSGHGKPKRARKSTAGAGKKRTGAGRNAPRKVDPLKKLGAGLFTHVISFLPPASLPVIACVSSSYRALMSSDALDAVWEGARDAEGLPDLVQGEWEWYERGYAELVWGKTCSMCAKRSTHWPDAFLRVRLCKPCRETNMVALKDLAETHPELHGAAKDCVIRSRQKPSEPHQHLKKPAYALLSSLQAHSDVLWELQQLDDEDDEVYYAEVFAASTLASPDRRKGSGSGIPSNRGRYDEGPRRKEGEWGENVAESVGERRAKRDKVEKEGEALFAALAPLYARHAAADGAQAAQPSIARRQAIEARVLALDTDDNWCQDDFIGPWLTNKVVNHGSDVISDSDWADLKPQVLKILASSRKKRKAAEATKAQHERREALLPAYQAFRLKQSSATGVIWTPLFADWLLWPSVRALWQPHDAVVDEAAIAAAQEGMDEDLNDWRVGLRLHVIKLVLSNTLDIADNEELDTDADAYDADEYDDDFLALLSSHVLCSIEGCYRTAKGHKGSPDYEPAQHTYFGSLVDVLCHQHEAHDSLEPSAKDLARPVDREPRYRVALPLEVFCTVVAMCELAGLDDEKATAEDLDDVLAAEGAFVQWANTPGGGHGKKEEDFRAVICSIYRAVVKAAHSRPPRSIGIPMIALNPGKG</sequence>
<gene>
    <name evidence="2" type="ORF">DMC30DRAFT_253860</name>
</gene>
<feature type="compositionally biased region" description="Basic and acidic residues" evidence="1">
    <location>
        <begin position="351"/>
        <end position="363"/>
    </location>
</feature>
<dbReference type="Proteomes" id="UP000311382">
    <property type="component" value="Unassembled WGS sequence"/>
</dbReference>
<dbReference type="SUPFAM" id="SSF81383">
    <property type="entry name" value="F-box domain"/>
    <property type="match status" value="1"/>
</dbReference>
<feature type="compositionally biased region" description="Basic residues" evidence="1">
    <location>
        <begin position="122"/>
        <end position="140"/>
    </location>
</feature>
<dbReference type="InterPro" id="IPR036047">
    <property type="entry name" value="F-box-like_dom_sf"/>
</dbReference>